<sequence>MAPGGFGAELSRTSLSANLAALNGHSGCGPALDHSDHVIKKGRCRKRRHGREPLRRRIGRDDLTLNVADFRENVRLHNDPAVGDRPSDHRHLNRSGLHVVLPDRRHGEFRLVVANVGGKDRLRWLGHVEGNGRVEPERPGTGDHVDWPNSFRAHFCKRRVTRHTKNFGQCSATGFATEVHDRFVRALSGVAVRKWIRRFGVGDLAGLQTNTGGHDLEC</sequence>
<gene>
    <name evidence="1" type="ORF">UFOPK2143_01861</name>
</gene>
<name>A0A6J6LKN4_9ZZZZ</name>
<dbReference type="EMBL" id="CAEZVV010000210">
    <property type="protein sequence ID" value="CAB4661223.1"/>
    <property type="molecule type" value="Genomic_DNA"/>
</dbReference>
<evidence type="ECO:0000313" key="1">
    <source>
        <dbReference type="EMBL" id="CAB4661223.1"/>
    </source>
</evidence>
<proteinExistence type="predicted"/>
<dbReference type="AlphaFoldDB" id="A0A6J6LKN4"/>
<organism evidence="1">
    <name type="scientific">freshwater metagenome</name>
    <dbReference type="NCBI Taxonomy" id="449393"/>
    <lineage>
        <taxon>unclassified sequences</taxon>
        <taxon>metagenomes</taxon>
        <taxon>ecological metagenomes</taxon>
    </lineage>
</organism>
<accession>A0A6J6LKN4</accession>
<reference evidence="1" key="1">
    <citation type="submission" date="2020-05" db="EMBL/GenBank/DDBJ databases">
        <authorList>
            <person name="Chiriac C."/>
            <person name="Salcher M."/>
            <person name="Ghai R."/>
            <person name="Kavagutti S V."/>
        </authorList>
    </citation>
    <scope>NUCLEOTIDE SEQUENCE</scope>
</reference>
<protein>
    <submittedName>
        <fullName evidence="1">Unannotated protein</fullName>
    </submittedName>
</protein>